<dbReference type="Pfam" id="PF00068">
    <property type="entry name" value="Phospholip_A2_1"/>
    <property type="match status" value="1"/>
</dbReference>
<dbReference type="InterPro" id="IPR016090">
    <property type="entry name" value="PLA2-like_dom"/>
</dbReference>
<comment type="subcellular location">
    <subcellularLocation>
        <location evidence="1 8">Secreted</location>
    </subcellularLocation>
</comment>
<evidence type="ECO:0000259" key="9">
    <source>
        <dbReference type="SMART" id="SM00085"/>
    </source>
</evidence>
<keyword evidence="8" id="KW-0443">Lipid metabolism</keyword>
<keyword evidence="5" id="KW-0479">Metal-binding</keyword>
<feature type="domain" description="Phospholipase A2-like central" evidence="9">
    <location>
        <begin position="32"/>
        <end position="147"/>
    </location>
</feature>
<feature type="disulfide bond" evidence="6">
    <location>
        <begin position="81"/>
        <end position="120"/>
    </location>
</feature>
<dbReference type="Proteomes" id="UP000507470">
    <property type="component" value="Unassembled WGS sequence"/>
</dbReference>
<dbReference type="OrthoDB" id="6065025at2759"/>
<dbReference type="PROSITE" id="PS00118">
    <property type="entry name" value="PA2_HIS"/>
    <property type="match status" value="1"/>
</dbReference>
<proteinExistence type="inferred from homology"/>
<evidence type="ECO:0000313" key="10">
    <source>
        <dbReference type="EMBL" id="CAC5393637.1"/>
    </source>
</evidence>
<dbReference type="GO" id="GO:0047498">
    <property type="term" value="F:calcium-dependent phospholipase A2 activity"/>
    <property type="evidence" value="ECO:0007669"/>
    <property type="project" value="TreeGrafter"/>
</dbReference>
<organism evidence="10 11">
    <name type="scientific">Mytilus coruscus</name>
    <name type="common">Sea mussel</name>
    <dbReference type="NCBI Taxonomy" id="42192"/>
    <lineage>
        <taxon>Eukaryota</taxon>
        <taxon>Metazoa</taxon>
        <taxon>Spiralia</taxon>
        <taxon>Lophotrochozoa</taxon>
        <taxon>Mollusca</taxon>
        <taxon>Bivalvia</taxon>
        <taxon>Autobranchia</taxon>
        <taxon>Pteriomorphia</taxon>
        <taxon>Mytilida</taxon>
        <taxon>Mytiloidea</taxon>
        <taxon>Mytilidae</taxon>
        <taxon>Mytilinae</taxon>
        <taxon>Mytilus</taxon>
    </lineage>
</organism>
<dbReference type="AlphaFoldDB" id="A0A6J8CF79"/>
<sequence length="150" mass="17354">MGCYTTPVIILVVVLSLLCPSHTGKHNIKKRNVFQLAHEILHYLGLGEVYDLMDYGCYCGKGGYGEPMDNLDSCCKAHDHCYGELKQKHYYSNMYDYKFKRQTIECADALETDDRKLCECDKIFVECVLRSEYRSEHHNNCSADNSLYKK</sequence>
<keyword evidence="11" id="KW-1185">Reference proteome</keyword>
<evidence type="ECO:0000256" key="3">
    <source>
        <dbReference type="ARBA" id="ARBA00023157"/>
    </source>
</evidence>
<dbReference type="Gene3D" id="1.20.90.10">
    <property type="entry name" value="Phospholipase A2 domain"/>
    <property type="match status" value="1"/>
</dbReference>
<dbReference type="InterPro" id="IPR033113">
    <property type="entry name" value="PLA2_histidine"/>
</dbReference>
<protein>
    <recommendedName>
        <fullName evidence="8">Phospholipase A2</fullName>
        <ecNumber evidence="8">3.1.1.4</ecNumber>
    </recommendedName>
</protein>
<evidence type="ECO:0000256" key="8">
    <source>
        <dbReference type="RuleBase" id="RU361236"/>
    </source>
</evidence>
<dbReference type="GO" id="GO:0005576">
    <property type="term" value="C:extracellular region"/>
    <property type="evidence" value="ECO:0007669"/>
    <property type="project" value="UniProtKB-SubCell"/>
</dbReference>
<evidence type="ECO:0000256" key="2">
    <source>
        <dbReference type="ARBA" id="ARBA00022525"/>
    </source>
</evidence>
<dbReference type="PROSITE" id="PS00119">
    <property type="entry name" value="PA2_ASP"/>
    <property type="match status" value="1"/>
</dbReference>
<keyword evidence="2 8" id="KW-0964">Secreted</keyword>
<feature type="active site" evidence="4">
    <location>
        <position position="78"/>
    </location>
</feature>
<keyword evidence="8" id="KW-0732">Signal</keyword>
<comment type="catalytic activity">
    <reaction evidence="8">
        <text>a 1,2-diacyl-sn-glycero-3-phosphocholine + H2O = a 1-acyl-sn-glycero-3-phosphocholine + a fatty acid + H(+)</text>
        <dbReference type="Rhea" id="RHEA:15801"/>
        <dbReference type="ChEBI" id="CHEBI:15377"/>
        <dbReference type="ChEBI" id="CHEBI:15378"/>
        <dbReference type="ChEBI" id="CHEBI:28868"/>
        <dbReference type="ChEBI" id="CHEBI:57643"/>
        <dbReference type="ChEBI" id="CHEBI:58168"/>
        <dbReference type="EC" id="3.1.1.4"/>
    </reaction>
</comment>
<reference evidence="10 11" key="1">
    <citation type="submission" date="2020-06" db="EMBL/GenBank/DDBJ databases">
        <authorList>
            <person name="Li R."/>
            <person name="Bekaert M."/>
        </authorList>
    </citation>
    <scope>NUCLEOTIDE SEQUENCE [LARGE SCALE GENOMIC DNA]</scope>
    <source>
        <strain evidence="11">wild</strain>
    </source>
</reference>
<dbReference type="InterPro" id="IPR036444">
    <property type="entry name" value="PLipase_A2_dom_sf"/>
</dbReference>
<keyword evidence="5 8" id="KW-0106">Calcium</keyword>
<dbReference type="GO" id="GO:0016042">
    <property type="term" value="P:lipid catabolic process"/>
    <property type="evidence" value="ECO:0007669"/>
    <property type="project" value="InterPro"/>
</dbReference>
<dbReference type="EMBL" id="CACVKT020005205">
    <property type="protein sequence ID" value="CAC5393637.1"/>
    <property type="molecule type" value="Genomic_DNA"/>
</dbReference>
<dbReference type="InterPro" id="IPR033112">
    <property type="entry name" value="PLA2_Asp_AS"/>
</dbReference>
<keyword evidence="3 6" id="KW-1015">Disulfide bond</keyword>
<feature type="chain" id="PRO_5027143100" description="Phospholipase A2" evidence="8">
    <location>
        <begin position="24"/>
        <end position="150"/>
    </location>
</feature>
<comment type="similarity">
    <text evidence="7">Belongs to the phospholipase A2 family.</text>
</comment>
<evidence type="ECO:0000256" key="7">
    <source>
        <dbReference type="RuleBase" id="RU003654"/>
    </source>
</evidence>
<feature type="binding site" evidence="5">
    <location>
        <position position="58"/>
    </location>
    <ligand>
        <name>Ca(2+)</name>
        <dbReference type="ChEBI" id="CHEBI:29108"/>
    </ligand>
</feature>
<evidence type="ECO:0000256" key="5">
    <source>
        <dbReference type="PIRSR" id="PIRSR601211-2"/>
    </source>
</evidence>
<keyword evidence="8 10" id="KW-0378">Hydrolase</keyword>
<dbReference type="PANTHER" id="PTHR11716">
    <property type="entry name" value="PHOSPHOLIPASE A2 FAMILY MEMBER"/>
    <property type="match status" value="1"/>
</dbReference>
<feature type="disulfide bond" evidence="6">
    <location>
        <begin position="106"/>
        <end position="118"/>
    </location>
</feature>
<dbReference type="PRINTS" id="PR00389">
    <property type="entry name" value="PHPHLIPASEA2"/>
</dbReference>
<feature type="binding site" evidence="5">
    <location>
        <position position="60"/>
    </location>
    <ligand>
        <name>Ca(2+)</name>
        <dbReference type="ChEBI" id="CHEBI:29108"/>
    </ligand>
</feature>
<dbReference type="SMART" id="SM00085">
    <property type="entry name" value="PA2c"/>
    <property type="match status" value="1"/>
</dbReference>
<dbReference type="EC" id="3.1.1.4" evidence="8"/>
<dbReference type="GO" id="GO:0005509">
    <property type="term" value="F:calcium ion binding"/>
    <property type="evidence" value="ECO:0007669"/>
    <property type="project" value="InterPro"/>
</dbReference>
<comment type="cofactor">
    <cofactor evidence="5">
        <name>Ca(2+)</name>
        <dbReference type="ChEBI" id="CHEBI:29108"/>
    </cofactor>
    <text evidence="5">Binds 1 Ca(2+) ion per subunit.</text>
</comment>
<name>A0A6J8CF79_MYTCO</name>
<evidence type="ECO:0000256" key="4">
    <source>
        <dbReference type="PIRSR" id="PIRSR601211-1"/>
    </source>
</evidence>
<feature type="signal peptide" evidence="8">
    <location>
        <begin position="1"/>
        <end position="23"/>
    </location>
</feature>
<dbReference type="GO" id="GO:0006644">
    <property type="term" value="P:phospholipid metabolic process"/>
    <property type="evidence" value="ECO:0007669"/>
    <property type="project" value="InterPro"/>
</dbReference>
<dbReference type="PANTHER" id="PTHR11716:SF106">
    <property type="entry name" value="PHOSPHOLIPASE A2 A2-ACTITOXIN-UCS2A-LIKE"/>
    <property type="match status" value="1"/>
</dbReference>
<feature type="binding site" evidence="5">
    <location>
        <position position="62"/>
    </location>
    <ligand>
        <name>Ca(2+)</name>
        <dbReference type="ChEBI" id="CHEBI:29108"/>
    </ligand>
</feature>
<dbReference type="SUPFAM" id="SSF48619">
    <property type="entry name" value="Phospholipase A2, PLA2"/>
    <property type="match status" value="1"/>
</dbReference>
<gene>
    <name evidence="10" type="ORF">MCOR_28482</name>
</gene>
<evidence type="ECO:0000256" key="1">
    <source>
        <dbReference type="ARBA" id="ARBA00004613"/>
    </source>
</evidence>
<feature type="disulfide bond" evidence="6">
    <location>
        <begin position="59"/>
        <end position="75"/>
    </location>
</feature>
<accession>A0A6J8CF79</accession>
<feature type="active site" evidence="4">
    <location>
        <position position="121"/>
    </location>
</feature>
<feature type="disulfide bond" evidence="6">
    <location>
        <begin position="74"/>
        <end position="127"/>
    </location>
</feature>
<dbReference type="GO" id="GO:0005543">
    <property type="term" value="F:phospholipid binding"/>
    <property type="evidence" value="ECO:0007669"/>
    <property type="project" value="TreeGrafter"/>
</dbReference>
<feature type="binding site" evidence="5">
    <location>
        <position position="79"/>
    </location>
    <ligand>
        <name>Ca(2+)</name>
        <dbReference type="ChEBI" id="CHEBI:29108"/>
    </ligand>
</feature>
<evidence type="ECO:0000256" key="6">
    <source>
        <dbReference type="PIRSR" id="PIRSR601211-3"/>
    </source>
</evidence>
<dbReference type="InterPro" id="IPR001211">
    <property type="entry name" value="PLA2"/>
</dbReference>
<dbReference type="GO" id="GO:0050482">
    <property type="term" value="P:arachidonate secretion"/>
    <property type="evidence" value="ECO:0007669"/>
    <property type="project" value="InterPro"/>
</dbReference>
<evidence type="ECO:0000313" key="11">
    <source>
        <dbReference type="Proteomes" id="UP000507470"/>
    </source>
</evidence>